<keyword evidence="3" id="KW-1185">Reference proteome</keyword>
<sequence>MSHALRRLLIPVLLRRLSCALVTGFLLCRALPLAAADDTSATLRLDGDELRDGDRTLHLRISPDIDEARARMLRQWLTETARATLTAYGRFPLQDATVRVSETDRGGSSPVPWGQTLRRRQVAVLLYVRPDAGLDELRADWTAVHELSHLFHPYLGDEGRWLAEGLASYYQNVLRARGGLLDAAEAWRRLDAGFGRGRREHSGMRLDALSASRHGTMRVYWAGAAYWLELDLALRARGSSLDAVLARYADCCLRGTSEVAPADFVAQLDRIAGGDAFTRTFRRYAASREFPSLAAAYARLGLSGSGRDLRFSDRADARRLRAAVMGRR</sequence>
<organism evidence="2 3">
    <name type="scientific">Lysobacter yangpyeongensis</name>
    <dbReference type="NCBI Taxonomy" id="346182"/>
    <lineage>
        <taxon>Bacteria</taxon>
        <taxon>Pseudomonadati</taxon>
        <taxon>Pseudomonadota</taxon>
        <taxon>Gammaproteobacteria</taxon>
        <taxon>Lysobacterales</taxon>
        <taxon>Lysobacteraceae</taxon>
        <taxon>Lysobacter</taxon>
    </lineage>
</organism>
<feature type="chain" id="PRO_5047343237" description="Peptidase M61 catalytic domain-containing protein" evidence="1">
    <location>
        <begin position="36"/>
        <end position="328"/>
    </location>
</feature>
<feature type="signal peptide" evidence="1">
    <location>
        <begin position="1"/>
        <end position="35"/>
    </location>
</feature>
<accession>A0ABW0SP22</accession>
<evidence type="ECO:0000313" key="2">
    <source>
        <dbReference type="EMBL" id="MFC5570357.1"/>
    </source>
</evidence>
<dbReference type="Proteomes" id="UP001596036">
    <property type="component" value="Unassembled WGS sequence"/>
</dbReference>
<evidence type="ECO:0000313" key="3">
    <source>
        <dbReference type="Proteomes" id="UP001596036"/>
    </source>
</evidence>
<dbReference type="EMBL" id="JBHSNM010000002">
    <property type="protein sequence ID" value="MFC5570357.1"/>
    <property type="molecule type" value="Genomic_DNA"/>
</dbReference>
<name>A0ABW0SP22_9GAMM</name>
<dbReference type="Gene3D" id="1.10.390.10">
    <property type="entry name" value="Neutral Protease Domain 2"/>
    <property type="match status" value="1"/>
</dbReference>
<evidence type="ECO:0000256" key="1">
    <source>
        <dbReference type="SAM" id="SignalP"/>
    </source>
</evidence>
<dbReference type="RefSeq" id="WP_386754723.1">
    <property type="nucleotide sequence ID" value="NZ_JBHSNM010000002.1"/>
</dbReference>
<keyword evidence="1" id="KW-0732">Signal</keyword>
<dbReference type="InterPro" id="IPR027268">
    <property type="entry name" value="Peptidase_M4/M1_CTD_sf"/>
</dbReference>
<gene>
    <name evidence="2" type="ORF">ACFPN1_09840</name>
</gene>
<reference evidence="3" key="1">
    <citation type="journal article" date="2019" name="Int. J. Syst. Evol. Microbiol.">
        <title>The Global Catalogue of Microorganisms (GCM) 10K type strain sequencing project: providing services to taxonomists for standard genome sequencing and annotation.</title>
        <authorList>
            <consortium name="The Broad Institute Genomics Platform"/>
            <consortium name="The Broad Institute Genome Sequencing Center for Infectious Disease"/>
            <person name="Wu L."/>
            <person name="Ma J."/>
        </authorList>
    </citation>
    <scope>NUCLEOTIDE SEQUENCE [LARGE SCALE GENOMIC DNA]</scope>
    <source>
        <strain evidence="3">KACC 11407</strain>
    </source>
</reference>
<evidence type="ECO:0008006" key="4">
    <source>
        <dbReference type="Google" id="ProtNLM"/>
    </source>
</evidence>
<proteinExistence type="predicted"/>
<comment type="caution">
    <text evidence="2">The sequence shown here is derived from an EMBL/GenBank/DDBJ whole genome shotgun (WGS) entry which is preliminary data.</text>
</comment>
<protein>
    <recommendedName>
        <fullName evidence="4">Peptidase M61 catalytic domain-containing protein</fullName>
    </recommendedName>
</protein>